<dbReference type="PANTHER" id="PTHR43791">
    <property type="entry name" value="PERMEASE-RELATED"/>
    <property type="match status" value="1"/>
</dbReference>
<dbReference type="KEGG" id="kpin:30168405"/>
<protein>
    <recommendedName>
        <fullName evidence="10">Major facilitator superfamily (MFS) profile domain-containing protein</fullName>
    </recommendedName>
</protein>
<dbReference type="GeneID" id="30168405"/>
<feature type="compositionally biased region" description="Polar residues" evidence="8">
    <location>
        <begin position="542"/>
        <end position="555"/>
    </location>
</feature>
<dbReference type="InterPro" id="IPR011701">
    <property type="entry name" value="MFS"/>
</dbReference>
<dbReference type="FunFam" id="1.20.1250.20:FF:000386">
    <property type="entry name" value="MFS general substrate transporter"/>
    <property type="match status" value="1"/>
</dbReference>
<feature type="transmembrane region" description="Helical" evidence="9">
    <location>
        <begin position="353"/>
        <end position="371"/>
    </location>
</feature>
<feature type="compositionally biased region" description="Basic and acidic residues" evidence="8">
    <location>
        <begin position="527"/>
        <end position="539"/>
    </location>
</feature>
<dbReference type="Proteomes" id="UP000094020">
    <property type="component" value="Chromosome 1"/>
</dbReference>
<feature type="transmembrane region" description="Helical" evidence="9">
    <location>
        <begin position="477"/>
        <end position="498"/>
    </location>
</feature>
<dbReference type="PANTHER" id="PTHR43791:SF39">
    <property type="entry name" value="TRANSPORTER LIZ1_SEO1, PUTATIVE (AFU_ORTHOLOGUE AFUA_3G00980)-RELATED"/>
    <property type="match status" value="1"/>
</dbReference>
<keyword evidence="5 9" id="KW-1133">Transmembrane helix</keyword>
<comment type="subcellular location">
    <subcellularLocation>
        <location evidence="1">Cell membrane</location>
        <topology evidence="1">Multi-pass membrane protein</topology>
    </subcellularLocation>
</comment>
<evidence type="ECO:0000256" key="6">
    <source>
        <dbReference type="ARBA" id="ARBA00023136"/>
    </source>
</evidence>
<name>A0AAJ8KZJ5_9TREE</name>
<dbReference type="AlphaFoldDB" id="A0AAJ8KZJ5"/>
<feature type="transmembrane region" description="Helical" evidence="9">
    <location>
        <begin position="182"/>
        <end position="202"/>
    </location>
</feature>
<comment type="similarity">
    <text evidence="7">Belongs to the major facilitator superfamily. Allantoate permease family.</text>
</comment>
<evidence type="ECO:0000259" key="10">
    <source>
        <dbReference type="PROSITE" id="PS50850"/>
    </source>
</evidence>
<dbReference type="GO" id="GO:0005886">
    <property type="term" value="C:plasma membrane"/>
    <property type="evidence" value="ECO:0007669"/>
    <property type="project" value="UniProtKB-SubCell"/>
</dbReference>
<feature type="region of interest" description="Disordered" evidence="8">
    <location>
        <begin position="519"/>
        <end position="555"/>
    </location>
</feature>
<reference evidence="11" key="2">
    <citation type="submission" date="2024-02" db="EMBL/GenBank/DDBJ databases">
        <title>Comparative genomics of Cryptococcus and Kwoniella reveals pathogenesis evolution and contrasting modes of karyotype evolution via chromosome fusion or intercentromeric recombination.</title>
        <authorList>
            <person name="Coelho M.A."/>
            <person name="David-Palma M."/>
            <person name="Shea T."/>
            <person name="Bowers K."/>
            <person name="McGinley-Smith S."/>
            <person name="Mohammad A.W."/>
            <person name="Gnirke A."/>
            <person name="Yurkov A.M."/>
            <person name="Nowrousian M."/>
            <person name="Sun S."/>
            <person name="Cuomo C.A."/>
            <person name="Heitman J."/>
        </authorList>
    </citation>
    <scope>NUCLEOTIDE SEQUENCE</scope>
    <source>
        <strain evidence="11">CBS 10737</strain>
    </source>
</reference>
<evidence type="ECO:0000313" key="12">
    <source>
        <dbReference type="Proteomes" id="UP000094020"/>
    </source>
</evidence>
<keyword evidence="2" id="KW-0813">Transport</keyword>
<feature type="transmembrane region" description="Helical" evidence="9">
    <location>
        <begin position="284"/>
        <end position="304"/>
    </location>
</feature>
<feature type="transmembrane region" description="Helical" evidence="9">
    <location>
        <begin position="91"/>
        <end position="113"/>
    </location>
</feature>
<keyword evidence="4 9" id="KW-0812">Transmembrane</keyword>
<dbReference type="InterPro" id="IPR036259">
    <property type="entry name" value="MFS_trans_sf"/>
</dbReference>
<dbReference type="Pfam" id="PF07690">
    <property type="entry name" value="MFS_1"/>
    <property type="match status" value="1"/>
</dbReference>
<feature type="transmembrane region" description="Helical" evidence="9">
    <location>
        <begin position="383"/>
        <end position="401"/>
    </location>
</feature>
<evidence type="ECO:0000256" key="4">
    <source>
        <dbReference type="ARBA" id="ARBA00022692"/>
    </source>
</evidence>
<dbReference type="SUPFAM" id="SSF103473">
    <property type="entry name" value="MFS general substrate transporter"/>
    <property type="match status" value="1"/>
</dbReference>
<evidence type="ECO:0000256" key="1">
    <source>
        <dbReference type="ARBA" id="ARBA00004651"/>
    </source>
</evidence>
<evidence type="ECO:0000256" key="3">
    <source>
        <dbReference type="ARBA" id="ARBA00022475"/>
    </source>
</evidence>
<dbReference type="FunFam" id="1.20.1250.20:FF:000065">
    <property type="entry name" value="Putative MFS pantothenate transporter"/>
    <property type="match status" value="1"/>
</dbReference>
<dbReference type="RefSeq" id="XP_070058460.1">
    <property type="nucleotide sequence ID" value="XM_070202359.1"/>
</dbReference>
<evidence type="ECO:0000313" key="11">
    <source>
        <dbReference type="EMBL" id="WWC67379.1"/>
    </source>
</evidence>
<accession>A0AAJ8KZJ5</accession>
<dbReference type="EMBL" id="CP144519">
    <property type="protein sequence ID" value="WWC67379.1"/>
    <property type="molecule type" value="Genomic_DNA"/>
</dbReference>
<evidence type="ECO:0000256" key="8">
    <source>
        <dbReference type="SAM" id="MobiDB-lite"/>
    </source>
</evidence>
<feature type="transmembrane region" description="Helical" evidence="9">
    <location>
        <begin position="145"/>
        <end position="170"/>
    </location>
</feature>
<feature type="transmembrane region" description="Helical" evidence="9">
    <location>
        <begin position="120"/>
        <end position="139"/>
    </location>
</feature>
<dbReference type="Gene3D" id="1.20.1250.20">
    <property type="entry name" value="MFS general substrate transporter like domains"/>
    <property type="match status" value="1"/>
</dbReference>
<reference evidence="11" key="1">
    <citation type="submission" date="2013-07" db="EMBL/GenBank/DDBJ databases">
        <authorList>
            <consortium name="The Broad Institute Genome Sequencing Platform"/>
            <person name="Cuomo C."/>
            <person name="Litvintseva A."/>
            <person name="Chen Y."/>
            <person name="Heitman J."/>
            <person name="Sun S."/>
            <person name="Springer D."/>
            <person name="Dromer F."/>
            <person name="Young S.K."/>
            <person name="Zeng Q."/>
            <person name="Gargeya S."/>
            <person name="Fitzgerald M."/>
            <person name="Abouelleil A."/>
            <person name="Alvarado L."/>
            <person name="Berlin A.M."/>
            <person name="Chapman S.B."/>
            <person name="Dewar J."/>
            <person name="Goldberg J."/>
            <person name="Griggs A."/>
            <person name="Gujja S."/>
            <person name="Hansen M."/>
            <person name="Howarth C."/>
            <person name="Imamovic A."/>
            <person name="Larimer J."/>
            <person name="McCowan C."/>
            <person name="Murphy C."/>
            <person name="Pearson M."/>
            <person name="Priest M."/>
            <person name="Roberts A."/>
            <person name="Saif S."/>
            <person name="Shea T."/>
            <person name="Sykes S."/>
            <person name="Wortman J."/>
            <person name="Nusbaum C."/>
            <person name="Birren B."/>
        </authorList>
    </citation>
    <scope>NUCLEOTIDE SEQUENCE</scope>
    <source>
        <strain evidence="11">CBS 10737</strain>
    </source>
</reference>
<sequence>MSTVPYVEEPIGNINDRRPVREAQPIKETWKGRLWDTLDLPSDQRKLLFKVDAVMLTFASLGYLKNLDQQNINNAFLSGMKEDLGMHGNELVTAVTIWTVGYVIGQIPSNLLLTRFEPRFVIPALELGWGIATLGSYAVKSYKSLYALRFLVGLFESGFYPGIHYILGCWYTPREIGKRAMIFWLAGSIGSMFSGFLQAAAYTQLNGVHGLAGWRWLFIIDAIITLPIALLGFVFFPSAPLQDKKAWWLNQEEHELAQWRLTSIGRAGRSEWTKAKFKKLFSSWHTYVIPFLYVVSAFLKIYPFHVADQVGLMLKIWNNGGGQQAMGYWLKSFNANPALVPGVHFSVPEINQLPLITRAIFIISAIAYAWLSDGPFKGRRWPFIYVNAVCSLIFAGVLLKIDLYANITGTKVLYWFQDFGSGAGPLILTWIIEICSDDTEKRALLVAAGNDLAYVFQSIMPNFVWKTVDFPEARKGWTYSLCLAVLLILWTTLILILLRRDEKKALRSQAAIASDVAIPNSPVESSSDNRQDEKDRDDYSPSIDNLSNPAALNKV</sequence>
<keyword evidence="12" id="KW-1185">Reference proteome</keyword>
<evidence type="ECO:0000256" key="7">
    <source>
        <dbReference type="ARBA" id="ARBA00037968"/>
    </source>
</evidence>
<feature type="transmembrane region" description="Helical" evidence="9">
    <location>
        <begin position="214"/>
        <end position="236"/>
    </location>
</feature>
<evidence type="ECO:0000256" key="9">
    <source>
        <dbReference type="SAM" id="Phobius"/>
    </source>
</evidence>
<keyword evidence="3" id="KW-1003">Cell membrane</keyword>
<proteinExistence type="inferred from homology"/>
<dbReference type="PROSITE" id="PS50850">
    <property type="entry name" value="MFS"/>
    <property type="match status" value="1"/>
</dbReference>
<organism evidence="11 12">
    <name type="scientific">Kwoniella pini CBS 10737</name>
    <dbReference type="NCBI Taxonomy" id="1296096"/>
    <lineage>
        <taxon>Eukaryota</taxon>
        <taxon>Fungi</taxon>
        <taxon>Dikarya</taxon>
        <taxon>Basidiomycota</taxon>
        <taxon>Agaricomycotina</taxon>
        <taxon>Tremellomycetes</taxon>
        <taxon>Tremellales</taxon>
        <taxon>Cryptococcaceae</taxon>
        <taxon>Kwoniella</taxon>
    </lineage>
</organism>
<keyword evidence="6 9" id="KW-0472">Membrane</keyword>
<evidence type="ECO:0000256" key="2">
    <source>
        <dbReference type="ARBA" id="ARBA00022448"/>
    </source>
</evidence>
<feature type="domain" description="Major facilitator superfamily (MFS) profile" evidence="10">
    <location>
        <begin position="54"/>
        <end position="503"/>
    </location>
</feature>
<evidence type="ECO:0000256" key="5">
    <source>
        <dbReference type="ARBA" id="ARBA00022989"/>
    </source>
</evidence>
<gene>
    <name evidence="11" type="ORF">I206_101287</name>
</gene>
<dbReference type="InterPro" id="IPR020846">
    <property type="entry name" value="MFS_dom"/>
</dbReference>
<dbReference type="GO" id="GO:0022857">
    <property type="term" value="F:transmembrane transporter activity"/>
    <property type="evidence" value="ECO:0007669"/>
    <property type="project" value="InterPro"/>
</dbReference>